<dbReference type="EC" id="2.7.7.7" evidence="14"/>
<evidence type="ECO:0000256" key="12">
    <source>
        <dbReference type="ARBA" id="ARBA00049244"/>
    </source>
</evidence>
<dbReference type="InterPro" id="IPR037160">
    <property type="entry name" value="DNA_Pol_thumb_sf"/>
</dbReference>
<dbReference type="InterPro" id="IPR028207">
    <property type="entry name" value="DNA_pol_B_palm_palm"/>
</dbReference>
<evidence type="ECO:0000256" key="2">
    <source>
        <dbReference type="ARBA" id="ARBA00008323"/>
    </source>
</evidence>
<dbReference type="InterPro" id="IPR027421">
    <property type="entry name" value="DNA_pol_lamdba_lyase_dom_sf"/>
</dbReference>
<comment type="function">
    <text evidence="14">DNA polymerase that functions in several pathways of DNA repair. Involved in base excision repair (BER) responsible for repair of lesions that give rise to abasic (AP) sites in DNA. Also contributes to DNA double-strand break repair by non-homologous end joining and homologous recombination. Has both template-dependent and template-independent (terminal transferase) DNA polymerase activities. Has also a 5'-deoxyribose-5-phosphate lyase (dRP lyase) activity.</text>
</comment>
<dbReference type="OMA" id="NIICEAV"/>
<dbReference type="CDD" id="cd00141">
    <property type="entry name" value="NT_POLXc"/>
    <property type="match status" value="1"/>
</dbReference>
<evidence type="ECO:0000256" key="5">
    <source>
        <dbReference type="ARBA" id="ARBA00022695"/>
    </source>
</evidence>
<dbReference type="InterPro" id="IPR002008">
    <property type="entry name" value="DNA_pol_X_beta-like"/>
</dbReference>
<evidence type="ECO:0000259" key="16">
    <source>
        <dbReference type="PROSITE" id="PS50172"/>
    </source>
</evidence>
<comment type="subcellular location">
    <subcellularLocation>
        <location evidence="1 14">Nucleus</location>
    </subcellularLocation>
</comment>
<dbReference type="Gene3D" id="1.10.150.110">
    <property type="entry name" value="DNA polymerase beta, N-terminal domain-like"/>
    <property type="match status" value="1"/>
</dbReference>
<evidence type="ECO:0000256" key="6">
    <source>
        <dbReference type="ARBA" id="ARBA00022705"/>
    </source>
</evidence>
<evidence type="ECO:0000256" key="13">
    <source>
        <dbReference type="PIRSR" id="PIRSR622312-50"/>
    </source>
</evidence>
<feature type="active site" description="Nucleophile; Schiff-base intermediate with DNA; for 5'-dRP lyase activity" evidence="13">
    <location>
        <position position="274"/>
    </location>
</feature>
<keyword evidence="18" id="KW-1185">Reference proteome</keyword>
<evidence type="ECO:0000256" key="3">
    <source>
        <dbReference type="ARBA" id="ARBA00022634"/>
    </source>
</evidence>
<evidence type="ECO:0000256" key="8">
    <source>
        <dbReference type="ARBA" id="ARBA00022763"/>
    </source>
</evidence>
<dbReference type="Gene3D" id="3.30.460.10">
    <property type="entry name" value="Beta Polymerase, domain 2"/>
    <property type="match status" value="1"/>
</dbReference>
<dbReference type="InterPro" id="IPR001357">
    <property type="entry name" value="BRCT_dom"/>
</dbReference>
<keyword evidence="3" id="KW-0237">DNA synthesis</keyword>
<dbReference type="InParanoid" id="A0A077ZZ96"/>
<dbReference type="InterPro" id="IPR029398">
    <property type="entry name" value="PolB_thumb"/>
</dbReference>
<dbReference type="PROSITE" id="PS50172">
    <property type="entry name" value="BRCT"/>
    <property type="match status" value="1"/>
</dbReference>
<dbReference type="GO" id="GO:0003677">
    <property type="term" value="F:DNA binding"/>
    <property type="evidence" value="ECO:0007669"/>
    <property type="project" value="UniProtKB-UniRule"/>
</dbReference>
<dbReference type="Proteomes" id="UP000039865">
    <property type="component" value="Unassembled WGS sequence"/>
</dbReference>
<keyword evidence="6" id="KW-0235">DNA replication</keyword>
<reference evidence="17 18" key="1">
    <citation type="submission" date="2014-06" db="EMBL/GenBank/DDBJ databases">
        <authorList>
            <person name="Swart Estienne"/>
        </authorList>
    </citation>
    <scope>NUCLEOTIDE SEQUENCE [LARGE SCALE GENOMIC DNA]</scope>
    <source>
        <strain evidence="17 18">130c</strain>
    </source>
</reference>
<dbReference type="Pfam" id="PF14791">
    <property type="entry name" value="DNA_pol_B_thumb"/>
    <property type="match status" value="1"/>
</dbReference>
<dbReference type="Pfam" id="PF14716">
    <property type="entry name" value="HHH_8"/>
    <property type="match status" value="1"/>
</dbReference>
<evidence type="ECO:0000256" key="1">
    <source>
        <dbReference type="ARBA" id="ARBA00004123"/>
    </source>
</evidence>
<organism evidence="17 18">
    <name type="scientific">Stylonychia lemnae</name>
    <name type="common">Ciliate</name>
    <dbReference type="NCBI Taxonomy" id="5949"/>
    <lineage>
        <taxon>Eukaryota</taxon>
        <taxon>Sar</taxon>
        <taxon>Alveolata</taxon>
        <taxon>Ciliophora</taxon>
        <taxon>Intramacronucleata</taxon>
        <taxon>Spirotrichea</taxon>
        <taxon>Stichotrichia</taxon>
        <taxon>Sporadotrichida</taxon>
        <taxon>Oxytrichidae</taxon>
        <taxon>Stylonychinae</taxon>
        <taxon>Stylonychia</taxon>
    </lineage>
</organism>
<dbReference type="Pfam" id="PF10391">
    <property type="entry name" value="DNA_pol_lambd_f"/>
    <property type="match status" value="1"/>
</dbReference>
<evidence type="ECO:0000313" key="18">
    <source>
        <dbReference type="Proteomes" id="UP000039865"/>
    </source>
</evidence>
<dbReference type="FunFam" id="1.10.150.20:FF:000010">
    <property type="entry name" value="DNA polymerase lambda"/>
    <property type="match status" value="1"/>
</dbReference>
<dbReference type="SUPFAM" id="SSF81301">
    <property type="entry name" value="Nucleotidyltransferase"/>
    <property type="match status" value="1"/>
</dbReference>
<gene>
    <name evidence="17" type="primary">Contig18226.g19364</name>
    <name evidence="17" type="ORF">STYLEM_3523</name>
</gene>
<dbReference type="PRINTS" id="PR00870">
    <property type="entry name" value="DNAPOLXBETA"/>
</dbReference>
<proteinExistence type="inferred from homology"/>
<dbReference type="GO" id="GO:0005634">
    <property type="term" value="C:nucleus"/>
    <property type="evidence" value="ECO:0007669"/>
    <property type="project" value="UniProtKB-SubCell"/>
</dbReference>
<keyword evidence="4 14" id="KW-0808">Transferase</keyword>
<feature type="region of interest" description="Disordered" evidence="15">
    <location>
        <begin position="156"/>
        <end position="215"/>
    </location>
</feature>
<dbReference type="PANTHER" id="PTHR11276">
    <property type="entry name" value="DNA POLYMERASE TYPE-X FAMILY MEMBER"/>
    <property type="match status" value="1"/>
</dbReference>
<protein>
    <recommendedName>
        <fullName evidence="14">DNA polymerase</fullName>
        <ecNumber evidence="14">2.7.7.7</ecNumber>
    </recommendedName>
</protein>
<evidence type="ECO:0000256" key="4">
    <source>
        <dbReference type="ARBA" id="ARBA00022679"/>
    </source>
</evidence>
<evidence type="ECO:0000256" key="11">
    <source>
        <dbReference type="ARBA" id="ARBA00023242"/>
    </source>
</evidence>
<keyword evidence="11 14" id="KW-0539">Nucleus</keyword>
<dbReference type="Pfam" id="PF14792">
    <property type="entry name" value="DNA_pol_B_palm"/>
    <property type="match status" value="1"/>
</dbReference>
<evidence type="ECO:0000313" key="17">
    <source>
        <dbReference type="EMBL" id="CDW74543.1"/>
    </source>
</evidence>
<dbReference type="SUPFAM" id="SSF81585">
    <property type="entry name" value="PsbU/PolX domain-like"/>
    <property type="match status" value="1"/>
</dbReference>
<dbReference type="Gene3D" id="3.30.210.10">
    <property type="entry name" value="DNA polymerase, thumb domain"/>
    <property type="match status" value="1"/>
</dbReference>
<keyword evidence="9 14" id="KW-0239">DNA-directed DNA polymerase</keyword>
<dbReference type="PRINTS" id="PR00869">
    <property type="entry name" value="DNAPOLX"/>
</dbReference>
<dbReference type="GO" id="GO:0046872">
    <property type="term" value="F:metal ion binding"/>
    <property type="evidence" value="ECO:0007669"/>
    <property type="project" value="UniProtKB-UniRule"/>
</dbReference>
<accession>A0A077ZZ96</accession>
<feature type="domain" description="BRCT" evidence="16">
    <location>
        <begin position="12"/>
        <end position="146"/>
    </location>
</feature>
<dbReference type="GO" id="GO:0006303">
    <property type="term" value="P:double-strand break repair via nonhomologous end joining"/>
    <property type="evidence" value="ECO:0007669"/>
    <property type="project" value="TreeGrafter"/>
</dbReference>
<evidence type="ECO:0000256" key="10">
    <source>
        <dbReference type="ARBA" id="ARBA00023204"/>
    </source>
</evidence>
<sequence>MQIYLGGNHELKLKQIFKGKNAIFYNPNKEIKQTEQYKLYKDFSDQGGEVIIIDTSGKKHSKISLNVEPKKKYESTLNKIDYVLTSQQQADNQDQNEMRQSLCDELNISLQFLTKLIDQKLKILPVEWLKACIQANNFIEDFQKYIHLNKIQQISKGEESKSQEATKSNKKRDLKDLDKKQVKGKQGKDDQEEEKKGSNSNDKDQGGEGKQKPLNNEIADQLDRLLKYYTTQGDRGRMFGYKRALTSLKLFNEPIYNIDQIDKVPNIGDGIRKKIKEFIDDGIIKRFEFIDTDEKHNTLKLIESVWGIGPKNAQKLYDKKIRTIEDLRKNQHLLTDMQKIGLKYHEDFIEKIPRKEVEQLLERVKQTAFKIFQDGEKHLQIQACGSFRRGRDFCGDIDVLITRTDGKSIEGINEKVVVQLEKEGFLKERLGALRKSATGSEGYQGICQLDKDHKFRRIDLKVYPADQYGYAILYFTGSGNFNVNMRTEALKLGYSLSDHGMHKLKDSKKKNIPCLKEEDIFTLLNMPFKAPNERDV</sequence>
<keyword evidence="5 14" id="KW-0548">Nucleotidyltransferase</keyword>
<keyword evidence="8 14" id="KW-0227">DNA damage</keyword>
<evidence type="ECO:0000256" key="15">
    <source>
        <dbReference type="SAM" id="MobiDB-lite"/>
    </source>
</evidence>
<dbReference type="PANTHER" id="PTHR11276:SF28">
    <property type="entry name" value="DNA POLYMERASE LAMBDA"/>
    <property type="match status" value="1"/>
</dbReference>
<name>A0A077ZZ96_STYLE</name>
<feature type="compositionally biased region" description="Basic and acidic residues" evidence="15">
    <location>
        <begin position="171"/>
        <end position="211"/>
    </location>
</feature>
<dbReference type="InterPro" id="IPR002054">
    <property type="entry name" value="DNA-dir_DNA_pol_X"/>
</dbReference>
<evidence type="ECO:0000256" key="14">
    <source>
        <dbReference type="RuleBase" id="RU366014"/>
    </source>
</evidence>
<dbReference type="OrthoDB" id="205514at2759"/>
<comment type="similarity">
    <text evidence="2 14">Belongs to the DNA polymerase type-X family.</text>
</comment>
<dbReference type="EMBL" id="CCKQ01003428">
    <property type="protein sequence ID" value="CDW74543.1"/>
    <property type="molecule type" value="Genomic_DNA"/>
</dbReference>
<dbReference type="AlphaFoldDB" id="A0A077ZZ96"/>
<dbReference type="SMART" id="SM00483">
    <property type="entry name" value="POLXc"/>
    <property type="match status" value="1"/>
</dbReference>
<keyword evidence="10 14" id="KW-0234">DNA repair</keyword>
<dbReference type="SUPFAM" id="SSF47802">
    <property type="entry name" value="DNA polymerase beta, N-terminal domain-like"/>
    <property type="match status" value="1"/>
</dbReference>
<dbReference type="InterPro" id="IPR022312">
    <property type="entry name" value="DNA_pol_X"/>
</dbReference>
<dbReference type="Gene3D" id="1.10.150.20">
    <property type="entry name" value="5' to 3' exonuclease, C-terminal subdomain"/>
    <property type="match status" value="1"/>
</dbReference>
<dbReference type="GO" id="GO:0003887">
    <property type="term" value="F:DNA-directed DNA polymerase activity"/>
    <property type="evidence" value="ECO:0007669"/>
    <property type="project" value="UniProtKB-UniRule"/>
</dbReference>
<evidence type="ECO:0000256" key="9">
    <source>
        <dbReference type="ARBA" id="ARBA00022932"/>
    </source>
</evidence>
<dbReference type="InterPro" id="IPR043519">
    <property type="entry name" value="NT_sf"/>
</dbReference>
<evidence type="ECO:0000256" key="7">
    <source>
        <dbReference type="ARBA" id="ARBA00022723"/>
    </source>
</evidence>
<keyword evidence="7" id="KW-0479">Metal-binding</keyword>
<dbReference type="InterPro" id="IPR018944">
    <property type="entry name" value="DNA_pol_lambd_fingers_domain"/>
</dbReference>
<dbReference type="InterPro" id="IPR010996">
    <property type="entry name" value="HHH_MUS81"/>
</dbReference>
<comment type="catalytic activity">
    <reaction evidence="12 14">
        <text>DNA(n) + a 2'-deoxyribonucleoside 5'-triphosphate = DNA(n+1) + diphosphate</text>
        <dbReference type="Rhea" id="RHEA:22508"/>
        <dbReference type="Rhea" id="RHEA-COMP:17339"/>
        <dbReference type="Rhea" id="RHEA-COMP:17340"/>
        <dbReference type="ChEBI" id="CHEBI:33019"/>
        <dbReference type="ChEBI" id="CHEBI:61560"/>
        <dbReference type="ChEBI" id="CHEBI:173112"/>
        <dbReference type="EC" id="2.7.7.7"/>
    </reaction>
</comment>